<evidence type="ECO:0000313" key="3">
    <source>
        <dbReference type="Proteomes" id="UP000448943"/>
    </source>
</evidence>
<organism evidence="2 3">
    <name type="scientific">Chengkuizengella marina</name>
    <dbReference type="NCBI Taxonomy" id="2507566"/>
    <lineage>
        <taxon>Bacteria</taxon>
        <taxon>Bacillati</taxon>
        <taxon>Bacillota</taxon>
        <taxon>Bacilli</taxon>
        <taxon>Bacillales</taxon>
        <taxon>Paenibacillaceae</taxon>
        <taxon>Chengkuizengella</taxon>
    </lineage>
</organism>
<evidence type="ECO:0000313" key="2">
    <source>
        <dbReference type="EMBL" id="NBI31235.1"/>
    </source>
</evidence>
<keyword evidence="1" id="KW-0812">Transmembrane</keyword>
<reference evidence="2 3" key="1">
    <citation type="submission" date="2019-01" db="EMBL/GenBank/DDBJ databases">
        <title>Chengkuizengella sp. nov., isolated from deep-sea sediment of East Pacific Ocean.</title>
        <authorList>
            <person name="Yang J."/>
            <person name="Lai Q."/>
            <person name="Shao Z."/>
        </authorList>
    </citation>
    <scope>NUCLEOTIDE SEQUENCE [LARGE SCALE GENOMIC DNA]</scope>
    <source>
        <strain evidence="2 3">YPA3-1-1</strain>
    </source>
</reference>
<dbReference type="EMBL" id="SIJB01000069">
    <property type="protein sequence ID" value="NBI31235.1"/>
    <property type="molecule type" value="Genomic_DNA"/>
</dbReference>
<keyword evidence="1" id="KW-1133">Transmembrane helix</keyword>
<accession>A0A6N9Q8I4</accession>
<evidence type="ECO:0000256" key="1">
    <source>
        <dbReference type="SAM" id="Phobius"/>
    </source>
</evidence>
<dbReference type="AlphaFoldDB" id="A0A6N9Q8I4"/>
<protein>
    <submittedName>
        <fullName evidence="2">Uncharacterized protein</fullName>
    </submittedName>
</protein>
<sequence>MELNIIQYFFTQGPFAVLFVWLFIYVMRNSKERED</sequence>
<gene>
    <name evidence="2" type="ORF">ERL59_20110</name>
</gene>
<dbReference type="Pfam" id="PF10960">
    <property type="entry name" value="Holin_BhlA"/>
    <property type="match status" value="1"/>
</dbReference>
<feature type="transmembrane region" description="Helical" evidence="1">
    <location>
        <begin position="6"/>
        <end position="26"/>
    </location>
</feature>
<feature type="non-terminal residue" evidence="2">
    <location>
        <position position="35"/>
    </location>
</feature>
<comment type="caution">
    <text evidence="2">The sequence shown here is derived from an EMBL/GenBank/DDBJ whole genome shotgun (WGS) entry which is preliminary data.</text>
</comment>
<proteinExistence type="predicted"/>
<keyword evidence="1" id="KW-0472">Membrane</keyword>
<dbReference type="InterPro" id="IPR024405">
    <property type="entry name" value="Phage_BhlA/UviB"/>
</dbReference>
<dbReference type="Proteomes" id="UP000448943">
    <property type="component" value="Unassembled WGS sequence"/>
</dbReference>
<name>A0A6N9Q8I4_9BACL</name>
<dbReference type="RefSeq" id="WP_268894530.1">
    <property type="nucleotide sequence ID" value="NZ_SIJB01000069.1"/>
</dbReference>
<keyword evidence="3" id="KW-1185">Reference proteome</keyword>